<feature type="binding site" evidence="16">
    <location>
        <begin position="109"/>
        <end position="112"/>
    </location>
    <ligand>
        <name>substrate</name>
    </ligand>
</feature>
<dbReference type="SUPFAM" id="SSF53067">
    <property type="entry name" value="Actin-like ATPase domain"/>
    <property type="match status" value="2"/>
</dbReference>
<keyword evidence="11 16" id="KW-0067">ATP-binding</keyword>
<evidence type="ECO:0000256" key="14">
    <source>
        <dbReference type="ARBA" id="ARBA00038036"/>
    </source>
</evidence>
<dbReference type="EC" id="2.7.1.33" evidence="6 16"/>
<dbReference type="GO" id="GO:0004594">
    <property type="term" value="F:pantothenate kinase activity"/>
    <property type="evidence" value="ECO:0007669"/>
    <property type="project" value="UniProtKB-EC"/>
</dbReference>
<accession>A0ABR4YM18</accession>
<evidence type="ECO:0000256" key="7">
    <source>
        <dbReference type="ARBA" id="ARBA00022490"/>
    </source>
</evidence>
<dbReference type="RefSeq" id="WP_039325686.1">
    <property type="nucleotide sequence ID" value="NZ_JACKSA010000273.1"/>
</dbReference>
<feature type="binding site" evidence="16">
    <location>
        <position position="186"/>
    </location>
    <ligand>
        <name>substrate</name>
    </ligand>
</feature>
<dbReference type="Proteomes" id="UP000031004">
    <property type="component" value="Unassembled WGS sequence"/>
</dbReference>
<protein>
    <recommendedName>
        <fullName evidence="15 16">Type III pantothenate kinase</fullName>
        <ecNumber evidence="6 16">2.7.1.33</ecNumber>
    </recommendedName>
    <alternativeName>
        <fullName evidence="16">PanK-III</fullName>
    </alternativeName>
    <alternativeName>
        <fullName evidence="16">Pantothenic acid kinase</fullName>
    </alternativeName>
</protein>
<comment type="similarity">
    <text evidence="14 16">Belongs to the type III pantothenate kinase family.</text>
</comment>
<evidence type="ECO:0000256" key="1">
    <source>
        <dbReference type="ARBA" id="ARBA00001206"/>
    </source>
</evidence>
<reference evidence="17 18" key="1">
    <citation type="submission" date="2014-11" db="EMBL/GenBank/DDBJ databases">
        <title>Mycobacterium setense Manresensis Genome.</title>
        <authorList>
            <person name="Rech G."/>
            <person name="Sumoy L."/>
        </authorList>
    </citation>
    <scope>NUCLEOTIDE SEQUENCE [LARGE SCALE GENOMIC DNA]</scope>
    <source>
        <strain evidence="17 18">Manresensis</strain>
    </source>
</reference>
<evidence type="ECO:0000256" key="15">
    <source>
        <dbReference type="ARBA" id="ARBA00040883"/>
    </source>
</evidence>
<dbReference type="InterPro" id="IPR043129">
    <property type="entry name" value="ATPase_NBD"/>
</dbReference>
<comment type="caution">
    <text evidence="16">Lacks conserved residue(s) required for the propagation of feature annotation.</text>
</comment>
<organism evidence="17 18">
    <name type="scientific">Mycolicibacterium setense</name>
    <dbReference type="NCBI Taxonomy" id="431269"/>
    <lineage>
        <taxon>Bacteria</taxon>
        <taxon>Bacillati</taxon>
        <taxon>Actinomycetota</taxon>
        <taxon>Actinomycetes</taxon>
        <taxon>Mycobacteriales</taxon>
        <taxon>Mycobacteriaceae</taxon>
        <taxon>Mycolicibacterium</taxon>
    </lineage>
</organism>
<dbReference type="HAMAP" id="MF_01274">
    <property type="entry name" value="Pantothen_kinase_3"/>
    <property type="match status" value="1"/>
</dbReference>
<keyword evidence="12 16" id="KW-0630">Potassium</keyword>
<feature type="binding site" evidence="16">
    <location>
        <position position="131"/>
    </location>
    <ligand>
        <name>K(+)</name>
        <dbReference type="ChEBI" id="CHEBI:29103"/>
    </ligand>
</feature>
<evidence type="ECO:0000256" key="13">
    <source>
        <dbReference type="ARBA" id="ARBA00022993"/>
    </source>
</evidence>
<comment type="cofactor">
    <cofactor evidence="2">
        <name>K(+)</name>
        <dbReference type="ChEBI" id="CHEBI:29103"/>
    </cofactor>
</comment>
<dbReference type="CDD" id="cd24015">
    <property type="entry name" value="ASKHA_NBD_PanK-III"/>
    <property type="match status" value="1"/>
</dbReference>
<evidence type="ECO:0000256" key="8">
    <source>
        <dbReference type="ARBA" id="ARBA00022679"/>
    </source>
</evidence>
<comment type="subunit">
    <text evidence="5 16">Homodimer.</text>
</comment>
<dbReference type="Pfam" id="PF03309">
    <property type="entry name" value="Pan_kinase"/>
    <property type="match status" value="1"/>
</dbReference>
<feature type="binding site" evidence="16">
    <location>
        <begin position="6"/>
        <end position="13"/>
    </location>
    <ligand>
        <name>ATP</name>
        <dbReference type="ChEBI" id="CHEBI:30616"/>
    </ligand>
</feature>
<keyword evidence="18" id="KW-1185">Reference proteome</keyword>
<evidence type="ECO:0000256" key="3">
    <source>
        <dbReference type="ARBA" id="ARBA00004496"/>
    </source>
</evidence>
<dbReference type="InterPro" id="IPR004619">
    <property type="entry name" value="Type_III_PanK"/>
</dbReference>
<evidence type="ECO:0000256" key="4">
    <source>
        <dbReference type="ARBA" id="ARBA00005225"/>
    </source>
</evidence>
<dbReference type="PANTHER" id="PTHR34265:SF1">
    <property type="entry name" value="TYPE III PANTOTHENATE KINASE"/>
    <property type="match status" value="1"/>
</dbReference>
<evidence type="ECO:0000256" key="12">
    <source>
        <dbReference type="ARBA" id="ARBA00022958"/>
    </source>
</evidence>
<feature type="binding site" evidence="16">
    <location>
        <position position="134"/>
    </location>
    <ligand>
        <name>ATP</name>
        <dbReference type="ChEBI" id="CHEBI:30616"/>
    </ligand>
</feature>
<evidence type="ECO:0000256" key="2">
    <source>
        <dbReference type="ARBA" id="ARBA00001958"/>
    </source>
</evidence>
<comment type="subcellular location">
    <subcellularLocation>
        <location evidence="3 16">Cytoplasm</location>
    </subcellularLocation>
</comment>
<keyword evidence="9 16" id="KW-0547">Nucleotide-binding</keyword>
<dbReference type="EMBL" id="JTLZ01000012">
    <property type="protein sequence ID" value="KHO19784.1"/>
    <property type="molecule type" value="Genomic_DNA"/>
</dbReference>
<evidence type="ECO:0000256" key="11">
    <source>
        <dbReference type="ARBA" id="ARBA00022840"/>
    </source>
</evidence>
<evidence type="ECO:0000256" key="10">
    <source>
        <dbReference type="ARBA" id="ARBA00022777"/>
    </source>
</evidence>
<gene>
    <name evidence="16" type="primary">coaX</name>
    <name evidence="17" type="ORF">QQ44_24315</name>
</gene>
<evidence type="ECO:0000256" key="16">
    <source>
        <dbReference type="HAMAP-Rule" id="MF_01274"/>
    </source>
</evidence>
<dbReference type="NCBIfam" id="NF009845">
    <property type="entry name" value="PRK13318.1-3"/>
    <property type="match status" value="1"/>
</dbReference>
<proteinExistence type="inferred from homology"/>
<name>A0ABR4YM18_9MYCO</name>
<evidence type="ECO:0000313" key="18">
    <source>
        <dbReference type="Proteomes" id="UP000031004"/>
    </source>
</evidence>
<comment type="pathway">
    <text evidence="4 16">Cofactor biosynthesis; coenzyme A biosynthesis; CoA from (R)-pantothenate: step 1/5.</text>
</comment>
<evidence type="ECO:0000256" key="9">
    <source>
        <dbReference type="ARBA" id="ARBA00022741"/>
    </source>
</evidence>
<comment type="caution">
    <text evidence="17">The sequence shown here is derived from an EMBL/GenBank/DDBJ whole genome shotgun (WGS) entry which is preliminary data.</text>
</comment>
<dbReference type="PANTHER" id="PTHR34265">
    <property type="entry name" value="TYPE III PANTOTHENATE KINASE"/>
    <property type="match status" value="1"/>
</dbReference>
<evidence type="ECO:0000256" key="5">
    <source>
        <dbReference type="ARBA" id="ARBA00011738"/>
    </source>
</evidence>
<sequence length="275" mass="29196">MLLAIDVRNTHTIVGLVSGSGDHANVVQQWRIRTESEATADELALTIDGLIGDAADELTGATALSTVPSVLHEVRLMLEQYWPSVPHVLIEPGVRTGIPLLVDNPKEVGADRIVNCLAAYHKYGTAAIVVDFGSSICVDVVSAKGEFLGGAIAPGVQVSSDAAAARSAALRRVELTRPRSVIGKNTVECMQAGAVFGFAALVDGLVNRIREDVDGFSGSDVAVVATGYTAPLVLPDLRTVEHYDPYLTLDGLRLVFERNRDSQRGRLKSTSGPAR</sequence>
<keyword evidence="16" id="KW-0479">Metal-binding</keyword>
<comment type="cofactor">
    <cofactor evidence="16">
        <name>NH4(+)</name>
        <dbReference type="ChEBI" id="CHEBI:28938"/>
    </cofactor>
    <cofactor evidence="16">
        <name>K(+)</name>
        <dbReference type="ChEBI" id="CHEBI:29103"/>
    </cofactor>
    <text evidence="16">A monovalent cation. Ammonium or potassium.</text>
</comment>
<keyword evidence="13 16" id="KW-0173">Coenzyme A biosynthesis</keyword>
<comment type="catalytic activity">
    <reaction evidence="1 16">
        <text>(R)-pantothenate + ATP = (R)-4'-phosphopantothenate + ADP + H(+)</text>
        <dbReference type="Rhea" id="RHEA:16373"/>
        <dbReference type="ChEBI" id="CHEBI:10986"/>
        <dbReference type="ChEBI" id="CHEBI:15378"/>
        <dbReference type="ChEBI" id="CHEBI:29032"/>
        <dbReference type="ChEBI" id="CHEBI:30616"/>
        <dbReference type="ChEBI" id="CHEBI:456216"/>
        <dbReference type="EC" id="2.7.1.33"/>
    </reaction>
</comment>
<keyword evidence="7 16" id="KW-0963">Cytoplasm</keyword>
<feature type="active site" description="Proton acceptor" evidence="16">
    <location>
        <position position="111"/>
    </location>
</feature>
<keyword evidence="8 16" id="KW-0808">Transferase</keyword>
<evidence type="ECO:0000256" key="6">
    <source>
        <dbReference type="ARBA" id="ARBA00012102"/>
    </source>
</evidence>
<dbReference type="NCBIfam" id="TIGR00671">
    <property type="entry name" value="baf"/>
    <property type="match status" value="1"/>
</dbReference>
<keyword evidence="10 16" id="KW-0418">Kinase</keyword>
<comment type="function">
    <text evidence="16">Catalyzes the phosphorylation of pantothenate (Pan), the first step in CoA biosynthesis.</text>
</comment>
<evidence type="ECO:0000313" key="17">
    <source>
        <dbReference type="EMBL" id="KHO19784.1"/>
    </source>
</evidence>
<dbReference type="Gene3D" id="3.30.420.40">
    <property type="match status" value="2"/>
</dbReference>